<dbReference type="Proteomes" id="UP000054387">
    <property type="component" value="Unassembled WGS sequence"/>
</dbReference>
<sequence>MLALLLVLAGIVSLAAATPVAASDSVLTSANSSMEGISLSDEGSIQQGDNQTYVWRNESSTLSTRFHNAGNSSLYEFCAYVETDDGKRVSLDCQQLNVDPNGSRKVKFDFERYPPSVSGERNVSIVATRGFGNQKAVAATTTTYTFIERTGDYDGDGLTNDREVELGTDLDSRDTDGDGLSDGTEVDDHDTDPLDPDSDSDGLRDQQEIILGTDPLGPDTDGDGLPDGAEVDDHGTDPMDPDSDDDGLTDSQELALETNPQNEDSDADGLFDGAEVDRHNTDPLAADTDSDGLSDRVEIERHDTNPLRVDTDDDGLADRQEILLGTDPTNPATTIGFAGLAVAVLAGLGVWYRRSRYSVVTVVRRHGSDIVRTVKTDDDADERVAASDPEVEERTDAPPAETQVPLSDDGRVLKMLHEESGRLRQSEIVDRTEWSKSKVSRLLSRMEEEGKLTKINVGRENVIALTDETPDWADSALR</sequence>
<evidence type="ECO:0000256" key="6">
    <source>
        <dbReference type="SAM" id="Phobius"/>
    </source>
</evidence>
<keyword evidence="6" id="KW-0812">Transmembrane</keyword>
<dbReference type="InterPro" id="IPR053180">
    <property type="entry name" value="Ca-binding_acidic-repeat"/>
</dbReference>
<feature type="compositionally biased region" description="Acidic residues" evidence="5">
    <location>
        <begin position="184"/>
        <end position="200"/>
    </location>
</feature>
<reference evidence="8 9" key="1">
    <citation type="submission" date="2015-12" db="EMBL/GenBank/DDBJ databases">
        <title>Haloprofundus marisrubri gen. nov., sp. nov., an extremely halophilic archaeon isolated from the Discovery deep brine-seawater interface in the Red Sea.</title>
        <authorList>
            <person name="Zhang G."/>
            <person name="Stingl U."/>
            <person name="Rashid M."/>
        </authorList>
    </citation>
    <scope>NUCLEOTIDE SEQUENCE [LARGE SCALE GENOMIC DNA]</scope>
    <source>
        <strain evidence="8 9">SB9</strain>
    </source>
</reference>
<dbReference type="InterPro" id="IPR055767">
    <property type="entry name" value="DUF7343"/>
</dbReference>
<dbReference type="Gene3D" id="1.10.10.10">
    <property type="entry name" value="Winged helix-like DNA-binding domain superfamily/Winged helix DNA-binding domain"/>
    <property type="match status" value="1"/>
</dbReference>
<feature type="region of interest" description="Disordered" evidence="5">
    <location>
        <begin position="377"/>
        <end position="405"/>
    </location>
</feature>
<keyword evidence="6" id="KW-0472">Membrane</keyword>
<keyword evidence="3" id="KW-0732">Signal</keyword>
<gene>
    <name evidence="8" type="ORF">AUR64_19355</name>
</gene>
<organism evidence="8 9">
    <name type="scientific">Haloprofundus marisrubri</name>
    <dbReference type="NCBI Taxonomy" id="1514971"/>
    <lineage>
        <taxon>Archaea</taxon>
        <taxon>Methanobacteriati</taxon>
        <taxon>Methanobacteriota</taxon>
        <taxon>Stenosarchaea group</taxon>
        <taxon>Halobacteria</taxon>
        <taxon>Halobacteriales</taxon>
        <taxon>Haloferacaceae</taxon>
        <taxon>Haloprofundus</taxon>
    </lineage>
</organism>
<proteinExistence type="predicted"/>
<dbReference type="CDD" id="cd00090">
    <property type="entry name" value="HTH_ARSR"/>
    <property type="match status" value="1"/>
</dbReference>
<evidence type="ECO:0000256" key="2">
    <source>
        <dbReference type="ARBA" id="ARBA00022525"/>
    </source>
</evidence>
<dbReference type="SUPFAM" id="SSF46785">
    <property type="entry name" value="Winged helix' DNA-binding domain"/>
    <property type="match status" value="1"/>
</dbReference>
<evidence type="ECO:0000256" key="1">
    <source>
        <dbReference type="ARBA" id="ARBA00004613"/>
    </source>
</evidence>
<dbReference type="PANTHER" id="PTHR37467:SF1">
    <property type="entry name" value="EXPORTED CALCIUM-BINDING GLYCOPROTEIN"/>
    <property type="match status" value="1"/>
</dbReference>
<keyword evidence="2" id="KW-0964">Secreted</keyword>
<dbReference type="InterPro" id="IPR028974">
    <property type="entry name" value="TSP_type-3_rpt"/>
</dbReference>
<dbReference type="AlphaFoldDB" id="A0A0W1R4S3"/>
<name>A0A0W1R4S3_9EURY</name>
<keyword evidence="4" id="KW-0106">Calcium</keyword>
<evidence type="ECO:0000256" key="4">
    <source>
        <dbReference type="ARBA" id="ARBA00022837"/>
    </source>
</evidence>
<feature type="domain" description="DUF7343" evidence="7">
    <location>
        <begin position="406"/>
        <end position="465"/>
    </location>
</feature>
<accession>A0A0W1R4S3</accession>
<evidence type="ECO:0000256" key="3">
    <source>
        <dbReference type="ARBA" id="ARBA00022729"/>
    </source>
</evidence>
<evidence type="ECO:0000256" key="5">
    <source>
        <dbReference type="SAM" id="MobiDB-lite"/>
    </source>
</evidence>
<evidence type="ECO:0000313" key="8">
    <source>
        <dbReference type="EMBL" id="KTG08390.1"/>
    </source>
</evidence>
<feature type="region of interest" description="Disordered" evidence="5">
    <location>
        <begin position="149"/>
        <end position="295"/>
    </location>
</feature>
<keyword evidence="9" id="KW-1185">Reference proteome</keyword>
<keyword evidence="6" id="KW-1133">Transmembrane helix</keyword>
<dbReference type="SUPFAM" id="SSF103647">
    <property type="entry name" value="TSP type-3 repeat"/>
    <property type="match status" value="1"/>
</dbReference>
<dbReference type="GO" id="GO:0005509">
    <property type="term" value="F:calcium ion binding"/>
    <property type="evidence" value="ECO:0007669"/>
    <property type="project" value="InterPro"/>
</dbReference>
<dbReference type="InterPro" id="IPR011991">
    <property type="entry name" value="ArsR-like_HTH"/>
</dbReference>
<comment type="subcellular location">
    <subcellularLocation>
        <location evidence="1">Secreted</location>
    </subcellularLocation>
</comment>
<protein>
    <recommendedName>
        <fullName evidence="7">DUF7343 domain-containing protein</fullName>
    </recommendedName>
</protein>
<dbReference type="PANTHER" id="PTHR37467">
    <property type="entry name" value="EXPORTED CALCIUM-BINDING GLYCOPROTEIN-RELATED"/>
    <property type="match status" value="1"/>
</dbReference>
<dbReference type="Pfam" id="PF24034">
    <property type="entry name" value="DUF7343"/>
    <property type="match status" value="1"/>
</dbReference>
<feature type="transmembrane region" description="Helical" evidence="6">
    <location>
        <begin position="332"/>
        <end position="352"/>
    </location>
</feature>
<evidence type="ECO:0000313" key="9">
    <source>
        <dbReference type="Proteomes" id="UP000054387"/>
    </source>
</evidence>
<dbReference type="EMBL" id="LOPU01000031">
    <property type="protein sequence ID" value="KTG08390.1"/>
    <property type="molecule type" value="Genomic_DNA"/>
</dbReference>
<dbReference type="Pfam" id="PF18884">
    <property type="entry name" value="TSP3_bac"/>
    <property type="match status" value="8"/>
</dbReference>
<feature type="compositionally biased region" description="Acidic residues" evidence="5">
    <location>
        <begin position="239"/>
        <end position="248"/>
    </location>
</feature>
<feature type="compositionally biased region" description="Basic and acidic residues" evidence="5">
    <location>
        <begin position="159"/>
        <end position="176"/>
    </location>
</feature>
<dbReference type="InterPro" id="IPR036388">
    <property type="entry name" value="WH-like_DNA-bd_sf"/>
</dbReference>
<evidence type="ECO:0000259" key="7">
    <source>
        <dbReference type="Pfam" id="PF24034"/>
    </source>
</evidence>
<comment type="caution">
    <text evidence="8">The sequence shown here is derived from an EMBL/GenBank/DDBJ whole genome shotgun (WGS) entry which is preliminary data.</text>
</comment>
<dbReference type="InterPro" id="IPR036390">
    <property type="entry name" value="WH_DNA-bd_sf"/>
</dbReference>
<dbReference type="InterPro" id="IPR059100">
    <property type="entry name" value="TSP3_bac"/>
</dbReference>